<dbReference type="Pfam" id="PF01431">
    <property type="entry name" value="Peptidase_M13"/>
    <property type="match status" value="1"/>
</dbReference>
<keyword evidence="5" id="KW-0862">Zinc</keyword>
<dbReference type="EMBL" id="MN740771">
    <property type="protein sequence ID" value="QHU10754.1"/>
    <property type="molecule type" value="Genomic_DNA"/>
</dbReference>
<dbReference type="InterPro" id="IPR008753">
    <property type="entry name" value="Peptidase_M13_N"/>
</dbReference>
<reference evidence="9" key="1">
    <citation type="journal article" date="2020" name="Nature">
        <title>Giant virus diversity and host interactions through global metagenomics.</title>
        <authorList>
            <person name="Schulz F."/>
            <person name="Roux S."/>
            <person name="Paez-Espino D."/>
            <person name="Jungbluth S."/>
            <person name="Walsh D.A."/>
            <person name="Denef V.J."/>
            <person name="McMahon K.D."/>
            <person name="Konstantinidis K.T."/>
            <person name="Eloe-Fadrosh E.A."/>
            <person name="Kyrpides N.C."/>
            <person name="Woyke T."/>
        </authorList>
    </citation>
    <scope>NUCLEOTIDE SEQUENCE</scope>
    <source>
        <strain evidence="9">GVMAG-S-1101165-83</strain>
    </source>
</reference>
<dbReference type="InterPro" id="IPR000718">
    <property type="entry name" value="Peptidase_M13"/>
</dbReference>
<dbReference type="InterPro" id="IPR018497">
    <property type="entry name" value="Peptidase_M13_C"/>
</dbReference>
<keyword evidence="3" id="KW-0479">Metal-binding</keyword>
<sequence length="725" mass="85049">MVNKTQRNYRKYSGKKKVRNRTKKVLKNNQIVIGLKPFEVEYGKTLPKNLTKSNNDLKNEFVRELLSKFAPGHIKPNNDFYDYINYGWLQNVSLEKAQEYIVQIDDFRLTQDKVYRQLNEIILDYIKHNDNKLAKNLKNFYYSIINMNTKDDSKRRCKEIVKKIDELRSNKNNVWKLLAFANKDEVVRSHAPFVWSLNPDNKESSINRCFVDAPALSIVDINVYFDDGTEIEYKNGIKKEFKRFCKELFDVALGKNHNLNPADVFEVEQEMMNALICTKATTSLDSYNKIGAHEAISKYDFNWEEFSKDLGFTYTPDFFITSSKNYLKCGTELLLKNWDSEKWRTYWIYIFVKKTARMTGGWEKLNYDFFGKFQRGQTRINDSDAVSASLYMSVPFNTFLTNAYVEKFETPENVKYVEVMCNDLKEVFIRIVKRNKWLSPSTRKYALLKLKNLHFEIAKPQVLREDPLLDYGDSVIENMDKIHEWRLNQWLQLEGKGLVDIPIMDWNQYPVKMSGTQSYIVNASYTPSKNGIYINLGYIQKPFVDLDERGIEYNLAHLGFTIGHEMGHALDDWGSQYDYHGNLHDWWNAADKKKFKQIQNDVIKQYEEFAARDGITFDASIGVGEDLADISGLAVCDEYLRDYQAKNHDIVPIKNISFEAFYTYYAFQQKQQVGKKALAAQLKTNPHPLDKYRCNIPLSRSQIFRALYNVKKGDGMWWHNTNTVW</sequence>
<dbReference type="PANTHER" id="PTHR11733:SF241">
    <property type="entry name" value="GH26575P-RELATED"/>
    <property type="match status" value="1"/>
</dbReference>
<keyword evidence="2" id="KW-0645">Protease</keyword>
<evidence type="ECO:0000313" key="9">
    <source>
        <dbReference type="EMBL" id="QHU10754.1"/>
    </source>
</evidence>
<dbReference type="SUPFAM" id="SSF55486">
    <property type="entry name" value="Metalloproteases ('zincins'), catalytic domain"/>
    <property type="match status" value="1"/>
</dbReference>
<evidence type="ECO:0000256" key="2">
    <source>
        <dbReference type="ARBA" id="ARBA00022670"/>
    </source>
</evidence>
<evidence type="ECO:0008006" key="10">
    <source>
        <dbReference type="Google" id="ProtNLM"/>
    </source>
</evidence>
<feature type="domain" description="Peptidase M13 C-terminal" evidence="7">
    <location>
        <begin position="522"/>
        <end position="721"/>
    </location>
</feature>
<protein>
    <recommendedName>
        <fullName evidence="10">Peptidase M13 C-terminal domain-containing protein</fullName>
    </recommendedName>
</protein>
<evidence type="ECO:0000259" key="8">
    <source>
        <dbReference type="Pfam" id="PF05649"/>
    </source>
</evidence>
<evidence type="ECO:0000256" key="5">
    <source>
        <dbReference type="ARBA" id="ARBA00022833"/>
    </source>
</evidence>
<evidence type="ECO:0000256" key="6">
    <source>
        <dbReference type="ARBA" id="ARBA00023049"/>
    </source>
</evidence>
<dbReference type="PANTHER" id="PTHR11733">
    <property type="entry name" value="ZINC METALLOPROTEASE FAMILY M13 NEPRILYSIN-RELATED"/>
    <property type="match status" value="1"/>
</dbReference>
<proteinExistence type="predicted"/>
<dbReference type="CDD" id="cd08662">
    <property type="entry name" value="M13"/>
    <property type="match status" value="1"/>
</dbReference>
<keyword evidence="6" id="KW-0482">Metalloprotease</keyword>
<dbReference type="Pfam" id="PF05649">
    <property type="entry name" value="Peptidase_M13_N"/>
    <property type="match status" value="1"/>
</dbReference>
<dbReference type="GO" id="GO:0046872">
    <property type="term" value="F:metal ion binding"/>
    <property type="evidence" value="ECO:0007669"/>
    <property type="project" value="UniProtKB-KW"/>
</dbReference>
<evidence type="ECO:0000256" key="4">
    <source>
        <dbReference type="ARBA" id="ARBA00022801"/>
    </source>
</evidence>
<name>A0A6C0K3W4_9ZZZZ</name>
<evidence type="ECO:0000259" key="7">
    <source>
        <dbReference type="Pfam" id="PF01431"/>
    </source>
</evidence>
<keyword evidence="4" id="KW-0378">Hydrolase</keyword>
<dbReference type="Gene3D" id="3.40.390.10">
    <property type="entry name" value="Collagenase (Catalytic Domain)"/>
    <property type="match status" value="1"/>
</dbReference>
<dbReference type="GO" id="GO:0016485">
    <property type="term" value="P:protein processing"/>
    <property type="evidence" value="ECO:0007669"/>
    <property type="project" value="TreeGrafter"/>
</dbReference>
<dbReference type="GO" id="GO:0004222">
    <property type="term" value="F:metalloendopeptidase activity"/>
    <property type="evidence" value="ECO:0007669"/>
    <property type="project" value="InterPro"/>
</dbReference>
<evidence type="ECO:0000256" key="3">
    <source>
        <dbReference type="ARBA" id="ARBA00022723"/>
    </source>
</evidence>
<dbReference type="Gene3D" id="1.10.1380.10">
    <property type="entry name" value="Neutral endopeptidase , domain2"/>
    <property type="match status" value="1"/>
</dbReference>
<dbReference type="InterPro" id="IPR042089">
    <property type="entry name" value="Peptidase_M13_dom_2"/>
</dbReference>
<evidence type="ECO:0000256" key="1">
    <source>
        <dbReference type="ARBA" id="ARBA00001947"/>
    </source>
</evidence>
<dbReference type="PROSITE" id="PS51885">
    <property type="entry name" value="NEPRILYSIN"/>
    <property type="match status" value="1"/>
</dbReference>
<accession>A0A6C0K3W4</accession>
<feature type="domain" description="Peptidase M13 N-terminal" evidence="8">
    <location>
        <begin position="76"/>
        <end position="460"/>
    </location>
</feature>
<comment type="cofactor">
    <cofactor evidence="1">
        <name>Zn(2+)</name>
        <dbReference type="ChEBI" id="CHEBI:29105"/>
    </cofactor>
</comment>
<organism evidence="9">
    <name type="scientific">viral metagenome</name>
    <dbReference type="NCBI Taxonomy" id="1070528"/>
    <lineage>
        <taxon>unclassified sequences</taxon>
        <taxon>metagenomes</taxon>
        <taxon>organismal metagenomes</taxon>
    </lineage>
</organism>
<dbReference type="GO" id="GO:0005886">
    <property type="term" value="C:plasma membrane"/>
    <property type="evidence" value="ECO:0007669"/>
    <property type="project" value="TreeGrafter"/>
</dbReference>
<dbReference type="AlphaFoldDB" id="A0A6C0K3W4"/>
<dbReference type="InterPro" id="IPR024079">
    <property type="entry name" value="MetalloPept_cat_dom_sf"/>
</dbReference>